<dbReference type="AlphaFoldDB" id="A0A4Y7RT33"/>
<dbReference type="GO" id="GO:0004106">
    <property type="term" value="F:chorismate mutase activity"/>
    <property type="evidence" value="ECO:0007669"/>
    <property type="project" value="UniProtKB-UniRule"/>
</dbReference>
<sequence>MAGRSLRGIRGAITVDRNEAAEIAAATRELIEAITTKNSLDTEDIASAIFTVTPDLDAGFPATAAREMGWQYIPLLCANEINVPGSLGKCIRVLIHVNTEKSQKELKHVYLRGAAVLREDLNLL</sequence>
<dbReference type="NCBIfam" id="TIGR01796">
    <property type="entry name" value="CM_mono_aroH"/>
    <property type="match status" value="1"/>
</dbReference>
<accession>A0A4Y7RT33</accession>
<dbReference type="EC" id="5.4.99.5" evidence="1 3"/>
<evidence type="ECO:0000313" key="4">
    <source>
        <dbReference type="EMBL" id="TEB11832.1"/>
    </source>
</evidence>
<dbReference type="GO" id="GO:0008652">
    <property type="term" value="P:amino acid biosynthetic process"/>
    <property type="evidence" value="ECO:0007669"/>
    <property type="project" value="UniProtKB-UniRule"/>
</dbReference>
<dbReference type="PANTHER" id="PTHR21164">
    <property type="entry name" value="CHORISMATE MUTASE"/>
    <property type="match status" value="1"/>
</dbReference>
<comment type="catalytic activity">
    <reaction evidence="3">
        <text>chorismate = prephenate</text>
        <dbReference type="Rhea" id="RHEA:13897"/>
        <dbReference type="ChEBI" id="CHEBI:29748"/>
        <dbReference type="ChEBI" id="CHEBI:29934"/>
        <dbReference type="EC" id="5.4.99.5"/>
    </reaction>
</comment>
<feature type="binding site" evidence="2">
    <location>
        <position position="110"/>
    </location>
    <ligand>
        <name>prephenate</name>
        <dbReference type="ChEBI" id="CHEBI:29934"/>
    </ligand>
</feature>
<comment type="caution">
    <text evidence="4">The sequence shown here is derived from an EMBL/GenBank/DDBJ whole genome shotgun (WGS) entry which is preliminary data.</text>
</comment>
<keyword evidence="2 3" id="KW-0028">Amino-acid biosynthesis</keyword>
<dbReference type="OrthoDB" id="9802232at2"/>
<dbReference type="CDD" id="cd02185">
    <property type="entry name" value="AroH"/>
    <property type="match status" value="1"/>
</dbReference>
<dbReference type="Gene3D" id="3.30.1330.40">
    <property type="entry name" value="RutC-like"/>
    <property type="match status" value="1"/>
</dbReference>
<feature type="binding site" evidence="2">
    <location>
        <position position="10"/>
    </location>
    <ligand>
        <name>prephenate</name>
        <dbReference type="ChEBI" id="CHEBI:29934"/>
    </ligand>
</feature>
<dbReference type="EMBL" id="QFFZ01000011">
    <property type="protein sequence ID" value="TEB11832.1"/>
    <property type="molecule type" value="Genomic_DNA"/>
</dbReference>
<keyword evidence="3 4" id="KW-0413">Isomerase</keyword>
<evidence type="ECO:0000256" key="3">
    <source>
        <dbReference type="PROSITE-ProRule" id="PRU00514"/>
    </source>
</evidence>
<dbReference type="InterPro" id="IPR035959">
    <property type="entry name" value="RutC-like_sf"/>
</dbReference>
<dbReference type="Pfam" id="PF07736">
    <property type="entry name" value="CM_1"/>
    <property type="match status" value="1"/>
</dbReference>
<dbReference type="GO" id="GO:0009073">
    <property type="term" value="P:aromatic amino acid family biosynthetic process"/>
    <property type="evidence" value="ECO:0007669"/>
    <property type="project" value="UniProtKB-UniRule"/>
</dbReference>
<dbReference type="PANTHER" id="PTHR21164:SF0">
    <property type="entry name" value="CHORISMATE MUTASE AROH"/>
    <property type="match status" value="1"/>
</dbReference>
<dbReference type="InterPro" id="IPR008243">
    <property type="entry name" value="Chorismate_mutase_AroH"/>
</dbReference>
<dbReference type="RefSeq" id="WP_134213289.1">
    <property type="nucleotide sequence ID" value="NZ_QFFZ01000011.1"/>
</dbReference>
<dbReference type="SUPFAM" id="SSF55298">
    <property type="entry name" value="YjgF-like"/>
    <property type="match status" value="1"/>
</dbReference>
<gene>
    <name evidence="4" type="primary">aroH</name>
    <name evidence="4" type="ORF">Pmgp_01410</name>
</gene>
<keyword evidence="2 3" id="KW-0057">Aromatic amino acid biosynthesis</keyword>
<dbReference type="PROSITE" id="PS51167">
    <property type="entry name" value="CHORISMATE_MUT_1"/>
    <property type="match status" value="1"/>
</dbReference>
<dbReference type="UniPathway" id="UPA00120">
    <property type="reaction ID" value="UER00203"/>
</dbReference>
<dbReference type="Proteomes" id="UP000297597">
    <property type="component" value="Unassembled WGS sequence"/>
</dbReference>
<dbReference type="GO" id="GO:0046417">
    <property type="term" value="P:chorismate metabolic process"/>
    <property type="evidence" value="ECO:0007669"/>
    <property type="project" value="TreeGrafter"/>
</dbReference>
<protein>
    <recommendedName>
        <fullName evidence="1 3">chorismate mutase</fullName>
        <ecNumber evidence="1 3">5.4.99.5</ecNumber>
    </recommendedName>
</protein>
<evidence type="ECO:0000256" key="1">
    <source>
        <dbReference type="NCBIfam" id="TIGR01796"/>
    </source>
</evidence>
<keyword evidence="5" id="KW-1185">Reference proteome</keyword>
<name>A0A4Y7RT33_9FIRM</name>
<feature type="binding site" evidence="2">
    <location>
        <position position="92"/>
    </location>
    <ligand>
        <name>prephenate</name>
        <dbReference type="ChEBI" id="CHEBI:29934"/>
    </ligand>
</feature>
<reference evidence="4 5" key="1">
    <citation type="journal article" date="2018" name="Environ. Microbiol.">
        <title>Novel energy conservation strategies and behaviour of Pelotomaculum schinkii driving syntrophic propionate catabolism.</title>
        <authorList>
            <person name="Hidalgo-Ahumada C.A.P."/>
            <person name="Nobu M.K."/>
            <person name="Narihiro T."/>
            <person name="Tamaki H."/>
            <person name="Liu W.T."/>
            <person name="Kamagata Y."/>
            <person name="Stams A.J.M."/>
            <person name="Imachi H."/>
            <person name="Sousa D.Z."/>
        </authorList>
    </citation>
    <scope>NUCLEOTIDE SEQUENCE [LARGE SCALE GENOMIC DNA]</scope>
    <source>
        <strain evidence="4 5">MGP</strain>
    </source>
</reference>
<evidence type="ECO:0000256" key="2">
    <source>
        <dbReference type="PIRSR" id="PIRSR005965-1"/>
    </source>
</evidence>
<organism evidence="4 5">
    <name type="scientific">Pelotomaculum propionicicum</name>
    <dbReference type="NCBI Taxonomy" id="258475"/>
    <lineage>
        <taxon>Bacteria</taxon>
        <taxon>Bacillati</taxon>
        <taxon>Bacillota</taxon>
        <taxon>Clostridia</taxon>
        <taxon>Eubacteriales</taxon>
        <taxon>Desulfotomaculaceae</taxon>
        <taxon>Pelotomaculum</taxon>
    </lineage>
</organism>
<evidence type="ECO:0000313" key="5">
    <source>
        <dbReference type="Proteomes" id="UP000297597"/>
    </source>
</evidence>
<proteinExistence type="predicted"/>
<dbReference type="PIRSF" id="PIRSF005965">
    <property type="entry name" value="Chor_mut_AroH"/>
    <property type="match status" value="1"/>
</dbReference>